<evidence type="ECO:0000256" key="1">
    <source>
        <dbReference type="SAM" id="Phobius"/>
    </source>
</evidence>
<organism evidence="2 3">
    <name type="scientific">Candidatus Protofrankia californiensis</name>
    <dbReference type="NCBI Taxonomy" id="1839754"/>
    <lineage>
        <taxon>Bacteria</taxon>
        <taxon>Bacillati</taxon>
        <taxon>Actinomycetota</taxon>
        <taxon>Actinomycetes</taxon>
        <taxon>Frankiales</taxon>
        <taxon>Frankiaceae</taxon>
        <taxon>Protofrankia</taxon>
    </lineage>
</organism>
<sequence>MKKPGSTSTREEKELIAINKGLRTRRLTFAVSILTMFGVGVAVMASPAAASSSKIIEHYNGKLLPWDKRTWNGAKACAVTSPTDVYCFDSIAEAKTFTDQQKSTTNTVSPATAEGYDCSGWNYLISYGYALMFRDWGYWQNLSQWVTTPWVVTEWDNLSDSCKGYFRYGGGGCTYIAPYGHTYPNAIWSDQIYLQRPDYGPAPGC</sequence>
<keyword evidence="1" id="KW-0472">Membrane</keyword>
<gene>
    <name evidence="2" type="ORF">FDG2_1575</name>
</gene>
<reference evidence="3" key="1">
    <citation type="submission" date="2016-02" db="EMBL/GenBank/DDBJ databases">
        <authorList>
            <person name="Wibberg D."/>
        </authorList>
    </citation>
    <scope>NUCLEOTIDE SEQUENCE [LARGE SCALE GENOMIC DNA]</scope>
</reference>
<accession>A0A1C3NVX4</accession>
<protein>
    <submittedName>
        <fullName evidence="2">Uncharacterized protein</fullName>
    </submittedName>
</protein>
<dbReference type="AlphaFoldDB" id="A0A1C3NVX4"/>
<keyword evidence="1" id="KW-0812">Transmembrane</keyword>
<name>A0A1C3NVX4_9ACTN</name>
<keyword evidence="3" id="KW-1185">Reference proteome</keyword>
<proteinExistence type="predicted"/>
<feature type="transmembrane region" description="Helical" evidence="1">
    <location>
        <begin position="27"/>
        <end position="50"/>
    </location>
</feature>
<dbReference type="EMBL" id="FLUV01000651">
    <property type="protein sequence ID" value="SBW20048.1"/>
    <property type="molecule type" value="Genomic_DNA"/>
</dbReference>
<keyword evidence="1" id="KW-1133">Transmembrane helix</keyword>
<evidence type="ECO:0000313" key="2">
    <source>
        <dbReference type="EMBL" id="SBW20048.1"/>
    </source>
</evidence>
<dbReference type="Proteomes" id="UP000199013">
    <property type="component" value="Unassembled WGS sequence"/>
</dbReference>
<evidence type="ECO:0000313" key="3">
    <source>
        <dbReference type="Proteomes" id="UP000199013"/>
    </source>
</evidence>